<sequence>MEGTDMPTSYQPGDVEPIDGSYVHIDVEGVSHRVYYEENGPDDGIPLLCQHTAGNNCQQWRHLLTDEEITENFRVIAHDLPYHGKSVPPTTQEWWTDDYTMTAKKFTDTLVSLADALELEDPIYMGSSMGGNITLELADWYPDRFQALIGLECGAHSPGFYIDWLDHPEVNTTEVNAYACWGLMAPQSPEQSRRETMYLYEQGATGVFKGDLYYYSVDHDYRDKLDQVNADECPLYIANGEYDYLTTPEDGRQTAKGIGEGATAIELAQIGHFPMSEHPELFNAYIRELLADITGDRDEALPDVLEPDDVGIELHPPGPAREKPAD</sequence>
<gene>
    <name evidence="3" type="ORF">SAMN05421752_1044</name>
</gene>
<dbReference type="AlphaFoldDB" id="A0A1N7EE04"/>
<name>A0A1N7EE04_9EURY</name>
<dbReference type="Gene3D" id="3.40.50.1820">
    <property type="entry name" value="alpha/beta hydrolase"/>
    <property type="match status" value="1"/>
</dbReference>
<organism evidence="3 4">
    <name type="scientific">Natronorubrum thiooxidans</name>
    <dbReference type="NCBI Taxonomy" id="308853"/>
    <lineage>
        <taxon>Archaea</taxon>
        <taxon>Methanobacteriati</taxon>
        <taxon>Methanobacteriota</taxon>
        <taxon>Stenosarchaea group</taxon>
        <taxon>Halobacteria</taxon>
        <taxon>Halobacteriales</taxon>
        <taxon>Natrialbaceae</taxon>
        <taxon>Natronorubrum</taxon>
    </lineage>
</organism>
<evidence type="ECO:0000313" key="4">
    <source>
        <dbReference type="Proteomes" id="UP000185936"/>
    </source>
</evidence>
<dbReference type="EMBL" id="FTNR01000004">
    <property type="protein sequence ID" value="SIR86382.1"/>
    <property type="molecule type" value="Genomic_DNA"/>
</dbReference>
<dbReference type="InterPro" id="IPR000073">
    <property type="entry name" value="AB_hydrolase_1"/>
</dbReference>
<keyword evidence="4" id="KW-1185">Reference proteome</keyword>
<dbReference type="PANTHER" id="PTHR43798">
    <property type="entry name" value="MONOACYLGLYCEROL LIPASE"/>
    <property type="match status" value="1"/>
</dbReference>
<dbReference type="InterPro" id="IPR050266">
    <property type="entry name" value="AB_hydrolase_sf"/>
</dbReference>
<feature type="domain" description="AB hydrolase-1" evidence="2">
    <location>
        <begin position="46"/>
        <end position="163"/>
    </location>
</feature>
<dbReference type="STRING" id="308853.SAMN05421752_1044"/>
<protein>
    <submittedName>
        <fullName evidence="3">Pimeloyl-ACP methyl ester carboxylesterase</fullName>
    </submittedName>
</protein>
<dbReference type="SUPFAM" id="SSF53474">
    <property type="entry name" value="alpha/beta-Hydrolases"/>
    <property type="match status" value="1"/>
</dbReference>
<feature type="region of interest" description="Disordered" evidence="1">
    <location>
        <begin position="300"/>
        <end position="326"/>
    </location>
</feature>
<evidence type="ECO:0000313" key="3">
    <source>
        <dbReference type="EMBL" id="SIR86382.1"/>
    </source>
</evidence>
<dbReference type="PRINTS" id="PR00111">
    <property type="entry name" value="ABHYDROLASE"/>
</dbReference>
<proteinExistence type="predicted"/>
<dbReference type="Proteomes" id="UP000185936">
    <property type="component" value="Unassembled WGS sequence"/>
</dbReference>
<dbReference type="InterPro" id="IPR029058">
    <property type="entry name" value="AB_hydrolase_fold"/>
</dbReference>
<evidence type="ECO:0000259" key="2">
    <source>
        <dbReference type="Pfam" id="PF00561"/>
    </source>
</evidence>
<accession>A0A1N7EE04</accession>
<dbReference type="Pfam" id="PF00561">
    <property type="entry name" value="Abhydrolase_1"/>
    <property type="match status" value="1"/>
</dbReference>
<evidence type="ECO:0000256" key="1">
    <source>
        <dbReference type="SAM" id="MobiDB-lite"/>
    </source>
</evidence>
<reference evidence="4" key="1">
    <citation type="submission" date="2017-01" db="EMBL/GenBank/DDBJ databases">
        <authorList>
            <person name="Varghese N."/>
            <person name="Submissions S."/>
        </authorList>
    </citation>
    <scope>NUCLEOTIDE SEQUENCE [LARGE SCALE GENOMIC DNA]</scope>
    <source>
        <strain evidence="4">type strain: HArc-</strain>
    </source>
</reference>